<dbReference type="PROSITE" id="PS51318">
    <property type="entry name" value="TAT"/>
    <property type="match status" value="1"/>
</dbReference>
<comment type="caution">
    <text evidence="1">The sequence shown here is derived from an EMBL/GenBank/DDBJ whole genome shotgun (WGS) entry which is preliminary data.</text>
</comment>
<dbReference type="InterPro" id="IPR006311">
    <property type="entry name" value="TAT_signal"/>
</dbReference>
<keyword evidence="2" id="KW-1185">Reference proteome</keyword>
<dbReference type="SUPFAM" id="SSF109998">
    <property type="entry name" value="Triger factor/SurA peptide-binding domain-like"/>
    <property type="match status" value="1"/>
</dbReference>
<name>A0A4Y3KM25_9CELL</name>
<evidence type="ECO:0000313" key="1">
    <source>
        <dbReference type="EMBL" id="GEA85469.1"/>
    </source>
</evidence>
<accession>A0A4Y3KM25</accession>
<organism evidence="1 2">
    <name type="scientific">Cellulomonas gelida</name>
    <dbReference type="NCBI Taxonomy" id="1712"/>
    <lineage>
        <taxon>Bacteria</taxon>
        <taxon>Bacillati</taxon>
        <taxon>Actinomycetota</taxon>
        <taxon>Actinomycetes</taxon>
        <taxon>Micrococcales</taxon>
        <taxon>Cellulomonadaceae</taxon>
        <taxon>Cellulomonas</taxon>
    </lineage>
</organism>
<reference evidence="1 2" key="1">
    <citation type="submission" date="2019-06" db="EMBL/GenBank/DDBJ databases">
        <title>Whole genome shotgun sequence of Cellulomonas gelida NBRC 3748.</title>
        <authorList>
            <person name="Hosoyama A."/>
            <person name="Uohara A."/>
            <person name="Ohji S."/>
            <person name="Ichikawa N."/>
        </authorList>
    </citation>
    <scope>NUCLEOTIDE SEQUENCE [LARGE SCALE GENOMIC DNA]</scope>
    <source>
        <strain evidence="1 2">NBRC 3748</strain>
    </source>
</reference>
<dbReference type="AlphaFoldDB" id="A0A4Y3KM25"/>
<dbReference type="InterPro" id="IPR027304">
    <property type="entry name" value="Trigger_fact/SurA_dom_sf"/>
</dbReference>
<dbReference type="Proteomes" id="UP000320461">
    <property type="component" value="Unassembled WGS sequence"/>
</dbReference>
<proteinExistence type="predicted"/>
<protein>
    <recommendedName>
        <fullName evidence="3">SurA N-terminal domain-containing protein</fullName>
    </recommendedName>
</protein>
<dbReference type="OrthoDB" id="4870416at2"/>
<gene>
    <name evidence="1" type="ORF">CGE01nite_27200</name>
</gene>
<sequence length="197" mass="19857">MLTSRRTTGRTTVRGTGRVPARTWSRTALLAGGALAAAAALGACSGTPGAAAVVDGRAIPASDVRVAVEQLGGLFQGVSTQTVTSVLIQEPTISAIAAENGVGVSTAQAQDLLDSASQAAGVTLPDDLAPSTLAVARYVQASGALQDAPNAPELAQQFSDRIAELDIEVNPRFGTLLEDANIDAPAVRPWVVGAGES</sequence>
<evidence type="ECO:0008006" key="3">
    <source>
        <dbReference type="Google" id="ProtNLM"/>
    </source>
</evidence>
<evidence type="ECO:0000313" key="2">
    <source>
        <dbReference type="Proteomes" id="UP000320461"/>
    </source>
</evidence>
<dbReference type="RefSeq" id="WP_141371398.1">
    <property type="nucleotide sequence ID" value="NZ_BJLQ01000036.1"/>
</dbReference>
<dbReference type="EMBL" id="BJLQ01000036">
    <property type="protein sequence ID" value="GEA85469.1"/>
    <property type="molecule type" value="Genomic_DNA"/>
</dbReference>